<name>A0A0G4PK90_PENC3</name>
<dbReference type="InterPro" id="IPR009027">
    <property type="entry name" value="Ribosomal_bL9/RNase_H1_N"/>
</dbReference>
<reference evidence="2 3" key="1">
    <citation type="journal article" date="2014" name="Nat. Commun.">
        <title>Multiple recent horizontal transfers of a large genomic region in cheese making fungi.</title>
        <authorList>
            <person name="Cheeseman K."/>
            <person name="Ropars J."/>
            <person name="Renault P."/>
            <person name="Dupont J."/>
            <person name="Gouzy J."/>
            <person name="Branca A."/>
            <person name="Abraham A.L."/>
            <person name="Ceppi M."/>
            <person name="Conseiller E."/>
            <person name="Debuchy R."/>
            <person name="Malagnac F."/>
            <person name="Goarin A."/>
            <person name="Silar P."/>
            <person name="Lacoste S."/>
            <person name="Sallet E."/>
            <person name="Bensimon A."/>
            <person name="Giraud T."/>
            <person name="Brygoo Y."/>
        </authorList>
    </citation>
    <scope>NUCLEOTIDE SEQUENCE [LARGE SCALE GENOMIC DNA]</scope>
    <source>
        <strain evidence="3">FM 013</strain>
    </source>
</reference>
<dbReference type="InterPro" id="IPR037056">
    <property type="entry name" value="RNase_H1_N_sf"/>
</dbReference>
<keyword evidence="3" id="KW-1185">Reference proteome</keyword>
<dbReference type="AlphaFoldDB" id="A0A0G4PK90"/>
<dbReference type="Gene3D" id="3.40.970.10">
    <property type="entry name" value="Ribonuclease H1, N-terminal domain"/>
    <property type="match status" value="1"/>
</dbReference>
<feature type="domain" description="Ribonuclease H1 N-terminal" evidence="1">
    <location>
        <begin position="62"/>
        <end position="103"/>
    </location>
</feature>
<protein>
    <submittedName>
        <fullName evidence="2">Ribosomal protein L9/RNase H1, N-terminal</fullName>
    </submittedName>
</protein>
<dbReference type="InterPro" id="IPR011320">
    <property type="entry name" value="RNase_H1_N"/>
</dbReference>
<evidence type="ECO:0000313" key="3">
    <source>
        <dbReference type="Proteomes" id="UP000053732"/>
    </source>
</evidence>
<accession>A0A0G4PK90</accession>
<keyword evidence="2" id="KW-0687">Ribonucleoprotein</keyword>
<gene>
    <name evidence="2" type="ORF">PCAMFM013_S019g000004</name>
</gene>
<evidence type="ECO:0000313" key="2">
    <source>
        <dbReference type="EMBL" id="CRL26588.1"/>
    </source>
</evidence>
<organism evidence="2 3">
    <name type="scientific">Penicillium camemberti (strain FM 013)</name>
    <dbReference type="NCBI Taxonomy" id="1429867"/>
    <lineage>
        <taxon>Eukaryota</taxon>
        <taxon>Fungi</taxon>
        <taxon>Dikarya</taxon>
        <taxon>Ascomycota</taxon>
        <taxon>Pezizomycotina</taxon>
        <taxon>Eurotiomycetes</taxon>
        <taxon>Eurotiomycetidae</taxon>
        <taxon>Eurotiales</taxon>
        <taxon>Aspergillaceae</taxon>
        <taxon>Penicillium</taxon>
    </lineage>
</organism>
<dbReference type="GO" id="GO:0005840">
    <property type="term" value="C:ribosome"/>
    <property type="evidence" value="ECO:0007669"/>
    <property type="project" value="UniProtKB-KW"/>
</dbReference>
<sequence length="123" mass="13596">MSYLSRSQTHPRVTGCEGADHEKLKTLEAACNGMSQRRIKDFDMPIKGSAKRDTMPVNMGKHWAVAGGRATGIFTDWKSAEKGIKGTKACHEAFSFQEEAEDFIASWKDAFADVSRLAIRQAS</sequence>
<dbReference type="EMBL" id="HG793152">
    <property type="protein sequence ID" value="CRL26588.1"/>
    <property type="molecule type" value="Genomic_DNA"/>
</dbReference>
<proteinExistence type="predicted"/>
<evidence type="ECO:0000259" key="1">
    <source>
        <dbReference type="Pfam" id="PF01693"/>
    </source>
</evidence>
<dbReference type="SUPFAM" id="SSF55658">
    <property type="entry name" value="L9 N-domain-like"/>
    <property type="match status" value="1"/>
</dbReference>
<keyword evidence="2" id="KW-0689">Ribosomal protein</keyword>
<dbReference type="STRING" id="1429867.A0A0G4PK90"/>
<dbReference type="Proteomes" id="UP000053732">
    <property type="component" value="Unassembled WGS sequence"/>
</dbReference>
<dbReference type="Pfam" id="PF01693">
    <property type="entry name" value="Cauli_VI"/>
    <property type="match status" value="1"/>
</dbReference>